<keyword evidence="6" id="KW-1185">Reference proteome</keyword>
<protein>
    <submittedName>
        <fullName evidence="5">Arginase</fullName>
    </submittedName>
</protein>
<evidence type="ECO:0000256" key="4">
    <source>
        <dbReference type="PROSITE-ProRule" id="PRU00742"/>
    </source>
</evidence>
<reference evidence="6" key="1">
    <citation type="submission" date="2016-11" db="EMBL/GenBank/DDBJ databases">
        <authorList>
            <person name="Varghese N."/>
            <person name="Submissions S."/>
        </authorList>
    </citation>
    <scope>NUCLEOTIDE SEQUENCE [LARGE SCALE GENOMIC DNA]</scope>
    <source>
        <strain evidence="6">DSM 26884</strain>
    </source>
</reference>
<sequence length="329" mass="36438">MYKTEGLPIFVPKKMRSFLASIALIIGATSMYAQKNSKDMKNETTPLRLIYPQWQGGIVDHWMPDIPAEDSSRGYYLGAQLLNLLAPESNQKTVEVPVSLDINDRAIEKGISARNVIVKQSKAALDILNENNPDRIITLGGECSVSVVPFTYLAAKYPDDIAVVWIDAHPDINLPYDAYKGYHAMALTACLGMGDEEIINMLPGKFDVSKTLIVGLRSWDEGMQARQKELGIKGLAPKYVAEHSTAIMEWLKGTRVSKVVIHFDLDVIDPADMIAGVGVEPDGMKTEEVIRVINDIAAKYDLVGLTVAEPMPRIAIKIRNMLNRLPLFK</sequence>
<comment type="similarity">
    <text evidence="4">Belongs to the arginase family.</text>
</comment>
<dbReference type="AlphaFoldDB" id="A0A1M6H554"/>
<dbReference type="PANTHER" id="PTHR43782">
    <property type="entry name" value="ARGINASE"/>
    <property type="match status" value="1"/>
</dbReference>
<proteinExistence type="inferred from homology"/>
<dbReference type="InterPro" id="IPR023696">
    <property type="entry name" value="Ureohydrolase_dom_sf"/>
</dbReference>
<dbReference type="eggNOG" id="COG0010">
    <property type="taxonomic scope" value="Bacteria"/>
</dbReference>
<dbReference type="PROSITE" id="PS51409">
    <property type="entry name" value="ARGINASE_2"/>
    <property type="match status" value="1"/>
</dbReference>
<evidence type="ECO:0000256" key="3">
    <source>
        <dbReference type="ARBA" id="ARBA00023211"/>
    </source>
</evidence>
<keyword evidence="1" id="KW-0479">Metal-binding</keyword>
<evidence type="ECO:0000256" key="2">
    <source>
        <dbReference type="ARBA" id="ARBA00022801"/>
    </source>
</evidence>
<organism evidence="5 6">
    <name type="scientific">Bacteroides stercorirosoris</name>
    <dbReference type="NCBI Taxonomy" id="871324"/>
    <lineage>
        <taxon>Bacteria</taxon>
        <taxon>Pseudomonadati</taxon>
        <taxon>Bacteroidota</taxon>
        <taxon>Bacteroidia</taxon>
        <taxon>Bacteroidales</taxon>
        <taxon>Bacteroidaceae</taxon>
        <taxon>Bacteroides</taxon>
    </lineage>
</organism>
<dbReference type="SUPFAM" id="SSF52768">
    <property type="entry name" value="Arginase/deacetylase"/>
    <property type="match status" value="1"/>
</dbReference>
<dbReference type="EMBL" id="FQZN01000017">
    <property type="protein sequence ID" value="SHJ17318.1"/>
    <property type="molecule type" value="Genomic_DNA"/>
</dbReference>
<dbReference type="Pfam" id="PF00491">
    <property type="entry name" value="Arginase"/>
    <property type="match status" value="1"/>
</dbReference>
<dbReference type="GO" id="GO:0030145">
    <property type="term" value="F:manganese ion binding"/>
    <property type="evidence" value="ECO:0007669"/>
    <property type="project" value="TreeGrafter"/>
</dbReference>
<evidence type="ECO:0000256" key="1">
    <source>
        <dbReference type="ARBA" id="ARBA00022723"/>
    </source>
</evidence>
<accession>A0A1M6H554</accession>
<dbReference type="GO" id="GO:0005829">
    <property type="term" value="C:cytosol"/>
    <property type="evidence" value="ECO:0007669"/>
    <property type="project" value="TreeGrafter"/>
</dbReference>
<keyword evidence="2" id="KW-0378">Hydrolase</keyword>
<dbReference type="GO" id="GO:0004053">
    <property type="term" value="F:arginase activity"/>
    <property type="evidence" value="ECO:0007669"/>
    <property type="project" value="TreeGrafter"/>
</dbReference>
<dbReference type="CDD" id="cd09999">
    <property type="entry name" value="Arginase-like_1"/>
    <property type="match status" value="1"/>
</dbReference>
<dbReference type="Gene3D" id="3.40.800.10">
    <property type="entry name" value="Ureohydrolase domain"/>
    <property type="match status" value="1"/>
</dbReference>
<dbReference type="Proteomes" id="UP000184192">
    <property type="component" value="Unassembled WGS sequence"/>
</dbReference>
<gene>
    <name evidence="5" type="ORF">SAMN05444350_11750</name>
</gene>
<dbReference type="PANTHER" id="PTHR43782:SF3">
    <property type="entry name" value="ARGINASE"/>
    <property type="match status" value="1"/>
</dbReference>
<name>A0A1M6H554_9BACE</name>
<keyword evidence="3" id="KW-0464">Manganese</keyword>
<dbReference type="PRINTS" id="PR00116">
    <property type="entry name" value="ARGINASE"/>
</dbReference>
<evidence type="ECO:0000313" key="6">
    <source>
        <dbReference type="Proteomes" id="UP000184192"/>
    </source>
</evidence>
<evidence type="ECO:0000313" key="5">
    <source>
        <dbReference type="EMBL" id="SHJ17318.1"/>
    </source>
</evidence>
<dbReference type="InterPro" id="IPR006035">
    <property type="entry name" value="Ureohydrolase"/>
</dbReference>